<dbReference type="RefSeq" id="WP_390359109.1">
    <property type="nucleotide sequence ID" value="NZ_JBHTKJ010000007.1"/>
</dbReference>
<accession>A0ABW3LIG1</accession>
<dbReference type="SUPFAM" id="SSF46785">
    <property type="entry name" value="Winged helix' DNA-binding domain"/>
    <property type="match status" value="1"/>
</dbReference>
<evidence type="ECO:0000259" key="1">
    <source>
        <dbReference type="PROSITE" id="PS51459"/>
    </source>
</evidence>
<dbReference type="InterPro" id="IPR040198">
    <property type="entry name" value="Fido_containing"/>
</dbReference>
<dbReference type="Gene3D" id="1.10.10.10">
    <property type="entry name" value="Winged helix-like DNA-binding domain superfamily/Winged helix DNA-binding domain"/>
    <property type="match status" value="1"/>
</dbReference>
<sequence length="359" mass="41746">MSKSFVPLSLPINDNVVNQHSMIHLLIEANKHIVQYETLLENTKINKNIFLNLIIKQEAVQSTKIEGTQVTYEDVLEVEAESKRTNQDVQEVLNYYETVMEAEEVLQQLPISTRLIRRLHLILMSGNVRGASRDPGEFRKVQNYIGNRESATFIPPAPPVLEYMTNLENSINNPNDSFDELVRIAIIHAQFETIPPFLDGNGRIGRILIPLYLYDKKVISYPNFFISDTLERDKHKYYRYLNDTRYKSDWNQWITFFLNAVNTQAKKNITLIKDINILYEETLQAAQKLINSSNINQVITAIFVTPVFRANTISKNTDVSIATIRRYLTILEENKIIFSNARQRNKTYYFYELLDVIRG</sequence>
<dbReference type="InterPro" id="IPR036388">
    <property type="entry name" value="WH-like_DNA-bd_sf"/>
</dbReference>
<evidence type="ECO:0000313" key="3">
    <source>
        <dbReference type="Proteomes" id="UP001597040"/>
    </source>
</evidence>
<protein>
    <submittedName>
        <fullName evidence="2">Fic family protein</fullName>
    </submittedName>
</protein>
<dbReference type="EMBL" id="JBHTKJ010000007">
    <property type="protein sequence ID" value="MFD1037229.1"/>
    <property type="molecule type" value="Genomic_DNA"/>
</dbReference>
<dbReference type="SUPFAM" id="SSF140931">
    <property type="entry name" value="Fic-like"/>
    <property type="match status" value="1"/>
</dbReference>
<evidence type="ECO:0000313" key="2">
    <source>
        <dbReference type="EMBL" id="MFD1037229.1"/>
    </source>
</evidence>
<dbReference type="InterPro" id="IPR026287">
    <property type="entry name" value="SoFic-like"/>
</dbReference>
<dbReference type="InterPro" id="IPR025758">
    <property type="entry name" value="Fic/DOC_N"/>
</dbReference>
<dbReference type="Proteomes" id="UP001597040">
    <property type="component" value="Unassembled WGS sequence"/>
</dbReference>
<organism evidence="2 3">
    <name type="scientific">Virgibacillus byunsanensis</name>
    <dbReference type="NCBI Taxonomy" id="570945"/>
    <lineage>
        <taxon>Bacteria</taxon>
        <taxon>Bacillati</taxon>
        <taxon>Bacillota</taxon>
        <taxon>Bacilli</taxon>
        <taxon>Bacillales</taxon>
        <taxon>Bacillaceae</taxon>
        <taxon>Virgibacillus</taxon>
    </lineage>
</organism>
<comment type="caution">
    <text evidence="2">The sequence shown here is derived from an EMBL/GenBank/DDBJ whole genome shotgun (WGS) entry which is preliminary data.</text>
</comment>
<proteinExistence type="predicted"/>
<dbReference type="PANTHER" id="PTHR13504:SF38">
    <property type="entry name" value="FIDO DOMAIN-CONTAINING PROTEIN"/>
    <property type="match status" value="1"/>
</dbReference>
<reference evidence="3" key="1">
    <citation type="journal article" date="2019" name="Int. J. Syst. Evol. Microbiol.">
        <title>The Global Catalogue of Microorganisms (GCM) 10K type strain sequencing project: providing services to taxonomists for standard genome sequencing and annotation.</title>
        <authorList>
            <consortium name="The Broad Institute Genomics Platform"/>
            <consortium name="The Broad Institute Genome Sequencing Center for Infectious Disease"/>
            <person name="Wu L."/>
            <person name="Ma J."/>
        </authorList>
    </citation>
    <scope>NUCLEOTIDE SEQUENCE [LARGE SCALE GENOMIC DNA]</scope>
    <source>
        <strain evidence="3">CCUG 56754</strain>
    </source>
</reference>
<dbReference type="InterPro" id="IPR003812">
    <property type="entry name" value="Fido"/>
</dbReference>
<name>A0ABW3LIG1_9BACI</name>
<dbReference type="PROSITE" id="PS51459">
    <property type="entry name" value="FIDO"/>
    <property type="match status" value="1"/>
</dbReference>
<feature type="domain" description="Fido" evidence="1">
    <location>
        <begin position="111"/>
        <end position="259"/>
    </location>
</feature>
<dbReference type="Pfam" id="PF02661">
    <property type="entry name" value="Fic"/>
    <property type="match status" value="1"/>
</dbReference>
<dbReference type="InterPro" id="IPR036390">
    <property type="entry name" value="WH_DNA-bd_sf"/>
</dbReference>
<gene>
    <name evidence="2" type="ORF">ACFQ3N_02165</name>
</gene>
<dbReference type="PIRSF" id="PIRSF038925">
    <property type="entry name" value="AMP-prot_trans"/>
    <property type="match status" value="1"/>
</dbReference>
<keyword evidence="3" id="KW-1185">Reference proteome</keyword>
<dbReference type="Gene3D" id="1.10.3290.10">
    <property type="entry name" value="Fido-like domain"/>
    <property type="match status" value="1"/>
</dbReference>
<dbReference type="PANTHER" id="PTHR13504">
    <property type="entry name" value="FIDO DOMAIN-CONTAINING PROTEIN DDB_G0283145"/>
    <property type="match status" value="1"/>
</dbReference>
<dbReference type="InterPro" id="IPR036597">
    <property type="entry name" value="Fido-like_dom_sf"/>
</dbReference>
<dbReference type="Pfam" id="PF13784">
    <property type="entry name" value="Fic_N"/>
    <property type="match status" value="1"/>
</dbReference>